<feature type="region of interest" description="Disordered" evidence="1">
    <location>
        <begin position="31"/>
        <end position="53"/>
    </location>
</feature>
<organism evidence="2 3">
    <name type="scientific">Sesamum indicum</name>
    <name type="common">Oriental sesame</name>
    <name type="synonym">Sesamum orientale</name>
    <dbReference type="NCBI Taxonomy" id="4182"/>
    <lineage>
        <taxon>Eukaryota</taxon>
        <taxon>Viridiplantae</taxon>
        <taxon>Streptophyta</taxon>
        <taxon>Embryophyta</taxon>
        <taxon>Tracheophyta</taxon>
        <taxon>Spermatophyta</taxon>
        <taxon>Magnoliopsida</taxon>
        <taxon>eudicotyledons</taxon>
        <taxon>Gunneridae</taxon>
        <taxon>Pentapetalae</taxon>
        <taxon>asterids</taxon>
        <taxon>lamiids</taxon>
        <taxon>Lamiales</taxon>
        <taxon>Pedaliaceae</taxon>
        <taxon>Sesamum</taxon>
    </lineage>
</organism>
<proteinExistence type="predicted"/>
<keyword evidence="2" id="KW-1185">Reference proteome</keyword>
<evidence type="ECO:0000313" key="2">
    <source>
        <dbReference type="Proteomes" id="UP000504604"/>
    </source>
</evidence>
<evidence type="ECO:0000313" key="3">
    <source>
        <dbReference type="RefSeq" id="XP_020553682.1"/>
    </source>
</evidence>
<dbReference type="AlphaFoldDB" id="A0A8M8V506"/>
<dbReference type="KEGG" id="sind:110012891"/>
<evidence type="ECO:0000256" key="1">
    <source>
        <dbReference type="SAM" id="MobiDB-lite"/>
    </source>
</evidence>
<dbReference type="InterPro" id="IPR011043">
    <property type="entry name" value="Gal_Oxase/kelch_b-propeller"/>
</dbReference>
<protein>
    <submittedName>
        <fullName evidence="3">Uncharacterized protein LOC110012891</fullName>
    </submittedName>
</protein>
<dbReference type="GeneID" id="110012891"/>
<feature type="compositionally biased region" description="Acidic residues" evidence="1">
    <location>
        <begin position="202"/>
        <end position="225"/>
    </location>
</feature>
<dbReference type="Proteomes" id="UP000504604">
    <property type="component" value="Linkage group LG11"/>
</dbReference>
<dbReference type="RefSeq" id="XP_020553682.1">
    <property type="nucleotide sequence ID" value="XM_020698023.1"/>
</dbReference>
<sequence>MLHRSAMLHRAITMMKLKLYLRMLYRHQRKRKRNQLKESSNRRVKPDTAPLTAPPPHRRYIFFQAESEMGEIYEDEPHVVQLYYAVKVVGPSYYESRNDLGEELPEIRPIFITECEYSCCFGFGSAIYTLGNCCCPQHMDDSDSCRERTFQCFSFAGDNAQERSWIALPRPSGLRFACAAASLNGRLYLFGTRNTQFGFVDVDSDNDYGDEEDEDEYEDEDEDEDARNPQEPWLKIFDPVAGRWAAPSVQPPLFPDSVSMESPMYAVGWPPNRILLSSLSTDHFPCKFGYNVIGNRWEHVYLESEDVSASVPDEALLVNDGTFYYVDGELGELCAYEIGSGASFAAPLEDTLAAKAEEGLLDLLHIDGDRFCFIWDEEHNTVHKLLHCMKFTVSKVVDTSAREALGVNGSLEITTEALGVNGSLEITTEALGVNDSLEITTEALEGSLEITVFSHKSFLVDNFISRGRANWLEGDWERINQVPFDSPMREMIRIGEPESTETIASMVDEIRRKMRQRG</sequence>
<reference evidence="3" key="1">
    <citation type="submission" date="2025-08" db="UniProtKB">
        <authorList>
            <consortium name="RefSeq"/>
        </authorList>
    </citation>
    <scope>IDENTIFICATION</scope>
</reference>
<gene>
    <name evidence="3" type="primary">LOC110012891</name>
</gene>
<dbReference type="Gene3D" id="2.120.10.80">
    <property type="entry name" value="Kelch-type beta propeller"/>
    <property type="match status" value="1"/>
</dbReference>
<dbReference type="InterPro" id="IPR015915">
    <property type="entry name" value="Kelch-typ_b-propeller"/>
</dbReference>
<dbReference type="SUPFAM" id="SSF50965">
    <property type="entry name" value="Galactose oxidase, central domain"/>
    <property type="match status" value="1"/>
</dbReference>
<feature type="region of interest" description="Disordered" evidence="1">
    <location>
        <begin position="201"/>
        <end position="230"/>
    </location>
</feature>
<feature type="compositionally biased region" description="Basic and acidic residues" evidence="1">
    <location>
        <begin position="35"/>
        <end position="46"/>
    </location>
</feature>
<name>A0A8M8V506_SESIN</name>
<accession>A0A8M8V506</accession>